<comment type="similarity">
    <text evidence="1 4">Belongs to the glycosyl hydrolase 26 family.</text>
</comment>
<dbReference type="PANTHER" id="PTHR40079:SF4">
    <property type="entry name" value="GH26 DOMAIN-CONTAINING PROTEIN-RELATED"/>
    <property type="match status" value="1"/>
</dbReference>
<dbReference type="PANTHER" id="PTHR40079">
    <property type="entry name" value="MANNAN ENDO-1,4-BETA-MANNOSIDASE E-RELATED"/>
    <property type="match status" value="1"/>
</dbReference>
<dbReference type="InterPro" id="IPR022790">
    <property type="entry name" value="GH26_dom"/>
</dbReference>
<dbReference type="GO" id="GO:0016985">
    <property type="term" value="F:mannan endo-1,4-beta-mannosidase activity"/>
    <property type="evidence" value="ECO:0007669"/>
    <property type="project" value="InterPro"/>
</dbReference>
<sequence>MILEAERQWEKGAIVNIMWHACSPLVQEPCSWGEGNGVLNPMNDEEWQSLLTYGTPVNQAFYKRLDELAVYLAYLKTKGVEVMFRPFHEMNQGLFWWGGRPGENGTAALFRLTHNYLTKEKGLDNLIWVWNVQDLSFDWEAYNPGAEYWDVMSLDVYDEAGFTQRNYELMLEVSGGKPFGIGECAKLPTEDLLTEQPRWVFFMAWAELVFEHNTKSEIKSLYSSPRVEVIAP</sequence>
<accession>A0A0E9LXI5</accession>
<dbReference type="PROSITE" id="PS51764">
    <property type="entry name" value="GH26"/>
    <property type="match status" value="1"/>
</dbReference>
<dbReference type="InterPro" id="IPR017853">
    <property type="entry name" value="GH"/>
</dbReference>
<protein>
    <submittedName>
        <fullName evidence="6">Mannan endo-1,4-beta-mannosidase B</fullName>
    </submittedName>
</protein>
<evidence type="ECO:0000256" key="1">
    <source>
        <dbReference type="ARBA" id="ARBA00007754"/>
    </source>
</evidence>
<comment type="caution">
    <text evidence="6">The sequence shown here is derived from an EMBL/GenBank/DDBJ whole genome shotgun (WGS) entry which is preliminary data.</text>
</comment>
<evidence type="ECO:0000313" key="7">
    <source>
        <dbReference type="Proteomes" id="UP000032900"/>
    </source>
</evidence>
<keyword evidence="3 4" id="KW-0326">Glycosidase</keyword>
<dbReference type="Gene3D" id="3.20.20.80">
    <property type="entry name" value="Glycosidases"/>
    <property type="match status" value="1"/>
</dbReference>
<dbReference type="SUPFAM" id="SSF51445">
    <property type="entry name" value="(Trans)glycosidases"/>
    <property type="match status" value="1"/>
</dbReference>
<dbReference type="GO" id="GO:0006080">
    <property type="term" value="P:substituted mannan metabolic process"/>
    <property type="evidence" value="ECO:0007669"/>
    <property type="project" value="InterPro"/>
</dbReference>
<evidence type="ECO:0000256" key="2">
    <source>
        <dbReference type="ARBA" id="ARBA00022801"/>
    </source>
</evidence>
<evidence type="ECO:0000256" key="3">
    <source>
        <dbReference type="ARBA" id="ARBA00023295"/>
    </source>
</evidence>
<name>A0A0E9LXI5_9BACT</name>
<dbReference type="STRING" id="1236989.JCM15548_11776"/>
<dbReference type="Pfam" id="PF02156">
    <property type="entry name" value="Glyco_hydro_26"/>
    <property type="match status" value="1"/>
</dbReference>
<evidence type="ECO:0000256" key="4">
    <source>
        <dbReference type="PROSITE-ProRule" id="PRU01100"/>
    </source>
</evidence>
<proteinExistence type="inferred from homology"/>
<evidence type="ECO:0000313" key="6">
    <source>
        <dbReference type="EMBL" id="GAO29575.1"/>
    </source>
</evidence>
<feature type="active site" description="Nucleophile" evidence="4">
    <location>
        <position position="183"/>
    </location>
</feature>
<reference evidence="6 7" key="1">
    <citation type="journal article" date="2015" name="Microbes Environ.">
        <title>Distribution and evolution of nitrogen fixation genes in the phylum bacteroidetes.</title>
        <authorList>
            <person name="Inoue J."/>
            <person name="Oshima K."/>
            <person name="Suda W."/>
            <person name="Sakamoto M."/>
            <person name="Iino T."/>
            <person name="Noda S."/>
            <person name="Hongoh Y."/>
            <person name="Hattori M."/>
            <person name="Ohkuma M."/>
        </authorList>
    </citation>
    <scope>NUCLEOTIDE SEQUENCE [LARGE SCALE GENOMIC DNA]</scope>
    <source>
        <strain evidence="6">JCM 15548</strain>
    </source>
</reference>
<keyword evidence="2 4" id="KW-0378">Hydrolase</keyword>
<dbReference type="InterPro" id="IPR000805">
    <property type="entry name" value="Glyco_hydro_26"/>
</dbReference>
<feature type="domain" description="GH26" evidence="5">
    <location>
        <begin position="1"/>
        <end position="231"/>
    </location>
</feature>
<dbReference type="PRINTS" id="PR00739">
    <property type="entry name" value="GLHYDRLASE26"/>
</dbReference>
<dbReference type="EMBL" id="BAZW01000010">
    <property type="protein sequence ID" value="GAO29575.1"/>
    <property type="molecule type" value="Genomic_DNA"/>
</dbReference>
<evidence type="ECO:0000259" key="5">
    <source>
        <dbReference type="PROSITE" id="PS51764"/>
    </source>
</evidence>
<feature type="active site" description="Proton donor" evidence="4">
    <location>
        <position position="89"/>
    </location>
</feature>
<gene>
    <name evidence="6" type="ORF">JCM15548_11776</name>
</gene>
<dbReference type="AlphaFoldDB" id="A0A0E9LXI5"/>
<organism evidence="6 7">
    <name type="scientific">Geofilum rubicundum JCM 15548</name>
    <dbReference type="NCBI Taxonomy" id="1236989"/>
    <lineage>
        <taxon>Bacteria</taxon>
        <taxon>Pseudomonadati</taxon>
        <taxon>Bacteroidota</taxon>
        <taxon>Bacteroidia</taxon>
        <taxon>Marinilabiliales</taxon>
        <taxon>Marinilabiliaceae</taxon>
        <taxon>Geofilum</taxon>
    </lineage>
</organism>
<dbReference type="Proteomes" id="UP000032900">
    <property type="component" value="Unassembled WGS sequence"/>
</dbReference>
<keyword evidence="7" id="KW-1185">Reference proteome</keyword>